<organism evidence="2 3">
    <name type="scientific">Paenibacillus dendritiformis C454</name>
    <dbReference type="NCBI Taxonomy" id="1131935"/>
    <lineage>
        <taxon>Bacteria</taxon>
        <taxon>Bacillati</taxon>
        <taxon>Bacillota</taxon>
        <taxon>Bacilli</taxon>
        <taxon>Bacillales</taxon>
        <taxon>Paenibacillaceae</taxon>
        <taxon>Paenibacillus</taxon>
    </lineage>
</organism>
<dbReference type="EMBL" id="AHKH01000007">
    <property type="protein sequence ID" value="EHQ63654.1"/>
    <property type="molecule type" value="Genomic_DNA"/>
</dbReference>
<sequence length="151" mass="18048">MNKRLTDRERNALKRWLDNPESKPEELSNANLSTLIGWVFESEQSAWEEVERLRKMYEREREIAEQMKTAAETLKEENEHFRLHHEVQQSWSLHMIEGQIKMGEEIERLQAQLQDALKVMQEAIDDIDCEYPQTARISLRKAIQRIQEGER</sequence>
<comment type="caution">
    <text evidence="2">The sequence shown here is derived from an EMBL/GenBank/DDBJ whole genome shotgun (WGS) entry which is preliminary data.</text>
</comment>
<protein>
    <submittedName>
        <fullName evidence="2">Uncharacterized protein</fullName>
    </submittedName>
</protein>
<keyword evidence="1" id="KW-0175">Coiled coil</keyword>
<name>H3SBH1_9BACL</name>
<evidence type="ECO:0000313" key="2">
    <source>
        <dbReference type="EMBL" id="EHQ63654.1"/>
    </source>
</evidence>
<evidence type="ECO:0000256" key="1">
    <source>
        <dbReference type="SAM" id="Coils"/>
    </source>
</evidence>
<feature type="coiled-coil region" evidence="1">
    <location>
        <begin position="47"/>
        <end position="77"/>
    </location>
</feature>
<dbReference type="STRING" id="1131935.PDENDC454_04284"/>
<gene>
    <name evidence="2" type="ORF">PDENDC454_04284</name>
</gene>
<dbReference type="RefSeq" id="WP_006675368.1">
    <property type="nucleotide sequence ID" value="NZ_AHKH01000007.1"/>
</dbReference>
<proteinExistence type="predicted"/>
<keyword evidence="3" id="KW-1185">Reference proteome</keyword>
<reference evidence="2 3" key="1">
    <citation type="journal article" date="2012" name="J. Bacteriol.">
        <title>Genome Sequence of the Pattern-Forming Social Bacterium Paenibacillus dendritiformis C454 Chiral Morphotype.</title>
        <authorList>
            <person name="Sirota-Madi A."/>
            <person name="Olender T."/>
            <person name="Helman Y."/>
            <person name="Brainis I."/>
            <person name="Finkelshtein A."/>
            <person name="Roth D."/>
            <person name="Hagai E."/>
            <person name="Leshkowitz D."/>
            <person name="Brodsky L."/>
            <person name="Galatenko V."/>
            <person name="Nikolaev V."/>
            <person name="Gutnick D.L."/>
            <person name="Lancet D."/>
            <person name="Ben-Jacob E."/>
        </authorList>
    </citation>
    <scope>NUCLEOTIDE SEQUENCE [LARGE SCALE GENOMIC DNA]</scope>
    <source>
        <strain evidence="2 3">C454</strain>
    </source>
</reference>
<dbReference type="PATRIC" id="fig|1131935.3.peg.853"/>
<dbReference type="Proteomes" id="UP000003900">
    <property type="component" value="Unassembled WGS sequence"/>
</dbReference>
<accession>H3SBH1</accession>
<evidence type="ECO:0000313" key="3">
    <source>
        <dbReference type="Proteomes" id="UP000003900"/>
    </source>
</evidence>
<dbReference type="AlphaFoldDB" id="H3SBH1"/>